<accession>A0AAD9XES0</accession>
<protein>
    <recommendedName>
        <fullName evidence="4">Pentatricopeptide repeat-containing protein</fullName>
    </recommendedName>
</protein>
<keyword evidence="3" id="KW-1185">Reference proteome</keyword>
<dbReference type="GO" id="GO:0009451">
    <property type="term" value="P:RNA modification"/>
    <property type="evidence" value="ECO:0007669"/>
    <property type="project" value="InterPro"/>
</dbReference>
<dbReference type="InterPro" id="IPR011990">
    <property type="entry name" value="TPR-like_helical_dom_sf"/>
</dbReference>
<dbReference type="EMBL" id="JANJYI010000003">
    <property type="protein sequence ID" value="KAK2657846.1"/>
    <property type="molecule type" value="Genomic_DNA"/>
</dbReference>
<evidence type="ECO:0008006" key="4">
    <source>
        <dbReference type="Google" id="ProtNLM"/>
    </source>
</evidence>
<evidence type="ECO:0000313" key="2">
    <source>
        <dbReference type="EMBL" id="KAK2657846.1"/>
    </source>
</evidence>
<dbReference type="Gene3D" id="1.25.40.10">
    <property type="entry name" value="Tetratricopeptide repeat domain"/>
    <property type="match status" value="1"/>
</dbReference>
<dbReference type="Pfam" id="PF01535">
    <property type="entry name" value="PPR"/>
    <property type="match status" value="1"/>
</dbReference>
<organism evidence="2 3">
    <name type="scientific">Dipteronia dyeriana</name>
    <dbReference type="NCBI Taxonomy" id="168575"/>
    <lineage>
        <taxon>Eukaryota</taxon>
        <taxon>Viridiplantae</taxon>
        <taxon>Streptophyta</taxon>
        <taxon>Embryophyta</taxon>
        <taxon>Tracheophyta</taxon>
        <taxon>Spermatophyta</taxon>
        <taxon>Magnoliopsida</taxon>
        <taxon>eudicotyledons</taxon>
        <taxon>Gunneridae</taxon>
        <taxon>Pentapetalae</taxon>
        <taxon>rosids</taxon>
        <taxon>malvids</taxon>
        <taxon>Sapindales</taxon>
        <taxon>Sapindaceae</taxon>
        <taxon>Hippocastanoideae</taxon>
        <taxon>Acereae</taxon>
        <taxon>Dipteronia</taxon>
    </lineage>
</organism>
<proteinExistence type="predicted"/>
<dbReference type="Proteomes" id="UP001280121">
    <property type="component" value="Unassembled WGS sequence"/>
</dbReference>
<reference evidence="2" key="1">
    <citation type="journal article" date="2023" name="Plant J.">
        <title>Genome sequences and population genomics provide insights into the demographic history, inbreeding, and mutation load of two 'living fossil' tree species of Dipteronia.</title>
        <authorList>
            <person name="Feng Y."/>
            <person name="Comes H.P."/>
            <person name="Chen J."/>
            <person name="Zhu S."/>
            <person name="Lu R."/>
            <person name="Zhang X."/>
            <person name="Li P."/>
            <person name="Qiu J."/>
            <person name="Olsen K.M."/>
            <person name="Qiu Y."/>
        </authorList>
    </citation>
    <scope>NUCLEOTIDE SEQUENCE</scope>
    <source>
        <strain evidence="2">KIB01</strain>
    </source>
</reference>
<name>A0AAD9XES0_9ROSI</name>
<dbReference type="InterPro" id="IPR046960">
    <property type="entry name" value="PPR_At4g14850-like_plant"/>
</dbReference>
<dbReference type="InterPro" id="IPR002885">
    <property type="entry name" value="PPR_rpt"/>
</dbReference>
<dbReference type="PANTHER" id="PTHR47926">
    <property type="entry name" value="PENTATRICOPEPTIDE REPEAT-CONTAINING PROTEIN"/>
    <property type="match status" value="1"/>
</dbReference>
<dbReference type="GO" id="GO:0003723">
    <property type="term" value="F:RNA binding"/>
    <property type="evidence" value="ECO:0007669"/>
    <property type="project" value="InterPro"/>
</dbReference>
<evidence type="ECO:0000256" key="1">
    <source>
        <dbReference type="ARBA" id="ARBA00022737"/>
    </source>
</evidence>
<evidence type="ECO:0000313" key="3">
    <source>
        <dbReference type="Proteomes" id="UP001280121"/>
    </source>
</evidence>
<keyword evidence="1" id="KW-0677">Repeat</keyword>
<dbReference type="AlphaFoldDB" id="A0AAD9XES0"/>
<comment type="caution">
    <text evidence="2">The sequence shown here is derived from an EMBL/GenBank/DDBJ whole genome shotgun (WGS) entry which is preliminary data.</text>
</comment>
<sequence length="116" mass="12701">MAGDKCGPFDHLRKMQMEEEMKANKVTVLNALIICLVKSEFPSLKELCGYSLRHGFQNDELVANALVAAFAKCGSMTSAEYFFDGMTSRTVSSLNAVIGGHAQNGDPSNDMFRSRT</sequence>
<gene>
    <name evidence="2" type="ORF">Ddye_010898</name>
</gene>